<dbReference type="SUPFAM" id="SSF103088">
    <property type="entry name" value="OmpA-like"/>
    <property type="match status" value="1"/>
</dbReference>
<feature type="compositionally biased region" description="Basic and acidic residues" evidence="1">
    <location>
        <begin position="37"/>
        <end position="56"/>
    </location>
</feature>
<organism evidence="2">
    <name type="scientific">marine sediment metagenome</name>
    <dbReference type="NCBI Taxonomy" id="412755"/>
    <lineage>
        <taxon>unclassified sequences</taxon>
        <taxon>metagenomes</taxon>
        <taxon>ecological metagenomes</taxon>
    </lineage>
</organism>
<feature type="non-terminal residue" evidence="2">
    <location>
        <position position="1"/>
    </location>
</feature>
<comment type="caution">
    <text evidence="2">The sequence shown here is derived from an EMBL/GenBank/DDBJ whole genome shotgun (WGS) entry which is preliminary data.</text>
</comment>
<dbReference type="Gene3D" id="3.30.1330.60">
    <property type="entry name" value="OmpA-like domain"/>
    <property type="match status" value="1"/>
</dbReference>
<evidence type="ECO:0000313" key="2">
    <source>
        <dbReference type="EMBL" id="GAH48608.1"/>
    </source>
</evidence>
<name>X1HTK3_9ZZZZ</name>
<dbReference type="AlphaFoldDB" id="X1HTK3"/>
<sequence length="186" mass="20963">DLASLKKLQGVFDRMEMDSFEEVRKIRKDSLVAPVKRPVDWTDKGSEKRTDSENKIVKNPKAPRVIADSDAFSDRKIFYIPSERLFWGGGSSMKPSGKKQLEILAAFMKRLPCQTTIGELAPGKSPQDSPSPQKSLERAWAVANYLTEKQGLPKSRFSIAVPNLGPAEQPYRQRMIQIALILRTMD</sequence>
<evidence type="ECO:0008006" key="3">
    <source>
        <dbReference type="Google" id="ProtNLM"/>
    </source>
</evidence>
<reference evidence="2" key="1">
    <citation type="journal article" date="2014" name="Front. Microbiol.">
        <title>High frequency of phylogenetically diverse reductive dehalogenase-homologous genes in deep subseafloor sedimentary metagenomes.</title>
        <authorList>
            <person name="Kawai M."/>
            <person name="Futagami T."/>
            <person name="Toyoda A."/>
            <person name="Takaki Y."/>
            <person name="Nishi S."/>
            <person name="Hori S."/>
            <person name="Arai W."/>
            <person name="Tsubouchi T."/>
            <person name="Morono Y."/>
            <person name="Uchiyama I."/>
            <person name="Ito T."/>
            <person name="Fujiyama A."/>
            <person name="Inagaki F."/>
            <person name="Takami H."/>
        </authorList>
    </citation>
    <scope>NUCLEOTIDE SEQUENCE</scope>
    <source>
        <strain evidence="2">Expedition CK06-06</strain>
    </source>
</reference>
<feature type="region of interest" description="Disordered" evidence="1">
    <location>
        <begin position="37"/>
        <end position="58"/>
    </location>
</feature>
<gene>
    <name evidence="2" type="ORF">S03H2_33468</name>
</gene>
<dbReference type="EMBL" id="BARU01020367">
    <property type="protein sequence ID" value="GAH48608.1"/>
    <property type="molecule type" value="Genomic_DNA"/>
</dbReference>
<protein>
    <recommendedName>
        <fullName evidence="3">OmpA-like domain-containing protein</fullName>
    </recommendedName>
</protein>
<evidence type="ECO:0000256" key="1">
    <source>
        <dbReference type="SAM" id="MobiDB-lite"/>
    </source>
</evidence>
<dbReference type="InterPro" id="IPR036737">
    <property type="entry name" value="OmpA-like_sf"/>
</dbReference>
<accession>X1HTK3</accession>
<proteinExistence type="predicted"/>